<reference evidence="2 3" key="1">
    <citation type="submission" date="2018-08" db="EMBL/GenBank/DDBJ databases">
        <authorList>
            <person name="Khan S.A."/>
            <person name="Jeon C.O."/>
            <person name="Chun B.H."/>
            <person name="Jeong S.E."/>
        </authorList>
    </citation>
    <scope>NUCLEOTIDE SEQUENCE [LARGE SCALE GENOMIC DNA]</scope>
    <source>
        <strain evidence="2 3">S-16</strain>
    </source>
</reference>
<keyword evidence="3" id="KW-1185">Reference proteome</keyword>
<dbReference type="SUPFAM" id="SSF54523">
    <property type="entry name" value="Pili subunits"/>
    <property type="match status" value="1"/>
</dbReference>
<dbReference type="EMBL" id="QUSW01000002">
    <property type="protein sequence ID" value="RQP25314.1"/>
    <property type="molecule type" value="Genomic_DNA"/>
</dbReference>
<dbReference type="Proteomes" id="UP000267464">
    <property type="component" value="Unassembled WGS sequence"/>
</dbReference>
<dbReference type="InterPro" id="IPR012902">
    <property type="entry name" value="N_methyl_site"/>
</dbReference>
<comment type="caution">
    <text evidence="2">The sequence shown here is derived from an EMBL/GenBank/DDBJ whole genome shotgun (WGS) entry which is preliminary data.</text>
</comment>
<evidence type="ECO:0000313" key="3">
    <source>
        <dbReference type="Proteomes" id="UP000267464"/>
    </source>
</evidence>
<keyword evidence="1" id="KW-0812">Transmembrane</keyword>
<sequence length="181" mass="18943">MRTLIDQRHDPRQHSLPLQGLRMKTQRGFTLGELVIVLVITGILAAVAIPRLFDKSGFAARGARDYVASALRYAQKSAVAMRRNVCVTVGTTAVTMTYAPSAGSSASCSQAVINPATGLSYASTVYEQGATVSGTLSIAFDSLGRPMSGGAPPVLLTSSQSVTVSGYATAITIEPETGYVR</sequence>
<reference evidence="2 3" key="2">
    <citation type="submission" date="2018-12" db="EMBL/GenBank/DDBJ databases">
        <title>Rhizobacter gummiphilus sp. nov., a rubber-degrading bacterium isolated from the soil of a botanical garden in Japan.</title>
        <authorList>
            <person name="Shunsuke S.S."/>
        </authorList>
    </citation>
    <scope>NUCLEOTIDE SEQUENCE [LARGE SCALE GENOMIC DNA]</scope>
    <source>
        <strain evidence="2 3">S-16</strain>
    </source>
</reference>
<keyword evidence="1" id="KW-0472">Membrane</keyword>
<feature type="transmembrane region" description="Helical" evidence="1">
    <location>
        <begin position="31"/>
        <end position="53"/>
    </location>
</feature>
<keyword evidence="1" id="KW-1133">Transmembrane helix</keyword>
<dbReference type="Gene3D" id="3.30.700.10">
    <property type="entry name" value="Glycoprotein, Type 4 Pilin"/>
    <property type="match status" value="1"/>
</dbReference>
<accession>A0A3N7HSX5</accession>
<dbReference type="InterPro" id="IPR045584">
    <property type="entry name" value="Pilin-like"/>
</dbReference>
<dbReference type="AlphaFoldDB" id="A0A3N7HSX5"/>
<dbReference type="Pfam" id="PF07963">
    <property type="entry name" value="N_methyl"/>
    <property type="match status" value="1"/>
</dbReference>
<gene>
    <name evidence="2" type="ORF">DZC73_10830</name>
</gene>
<evidence type="ECO:0000256" key="1">
    <source>
        <dbReference type="SAM" id="Phobius"/>
    </source>
</evidence>
<organism evidence="2 3">
    <name type="scientific">Piscinibacter terrae</name>
    <dbReference type="NCBI Taxonomy" id="2496871"/>
    <lineage>
        <taxon>Bacteria</taxon>
        <taxon>Pseudomonadati</taxon>
        <taxon>Pseudomonadota</taxon>
        <taxon>Betaproteobacteria</taxon>
        <taxon>Burkholderiales</taxon>
        <taxon>Sphaerotilaceae</taxon>
        <taxon>Piscinibacter</taxon>
    </lineage>
</organism>
<name>A0A3N7HSX5_9BURK</name>
<dbReference type="NCBIfam" id="TIGR02532">
    <property type="entry name" value="IV_pilin_GFxxxE"/>
    <property type="match status" value="1"/>
</dbReference>
<protein>
    <submittedName>
        <fullName evidence="2">Prepilin-type N-terminal cleavage/methylation domain-containing protein</fullName>
    </submittedName>
</protein>
<evidence type="ECO:0000313" key="2">
    <source>
        <dbReference type="EMBL" id="RQP25314.1"/>
    </source>
</evidence>
<proteinExistence type="predicted"/>